<proteinExistence type="predicted"/>
<evidence type="ECO:0000313" key="2">
    <source>
        <dbReference type="Proteomes" id="UP000735302"/>
    </source>
</evidence>
<evidence type="ECO:0000313" key="1">
    <source>
        <dbReference type="EMBL" id="GFO36523.1"/>
    </source>
</evidence>
<protein>
    <submittedName>
        <fullName evidence="1">Uncharacterized protein</fullName>
    </submittedName>
</protein>
<name>A0AAV4CXB3_9GAST</name>
<dbReference type="AlphaFoldDB" id="A0AAV4CXB3"/>
<organism evidence="1 2">
    <name type="scientific">Plakobranchus ocellatus</name>
    <dbReference type="NCBI Taxonomy" id="259542"/>
    <lineage>
        <taxon>Eukaryota</taxon>
        <taxon>Metazoa</taxon>
        <taxon>Spiralia</taxon>
        <taxon>Lophotrochozoa</taxon>
        <taxon>Mollusca</taxon>
        <taxon>Gastropoda</taxon>
        <taxon>Heterobranchia</taxon>
        <taxon>Euthyneura</taxon>
        <taxon>Panpulmonata</taxon>
        <taxon>Sacoglossa</taxon>
        <taxon>Placobranchoidea</taxon>
        <taxon>Plakobranchidae</taxon>
        <taxon>Plakobranchus</taxon>
    </lineage>
</organism>
<reference evidence="1 2" key="1">
    <citation type="journal article" date="2021" name="Elife">
        <title>Chloroplast acquisition without the gene transfer in kleptoplastic sea slugs, Plakobranchus ocellatus.</title>
        <authorList>
            <person name="Maeda T."/>
            <person name="Takahashi S."/>
            <person name="Yoshida T."/>
            <person name="Shimamura S."/>
            <person name="Takaki Y."/>
            <person name="Nagai Y."/>
            <person name="Toyoda A."/>
            <person name="Suzuki Y."/>
            <person name="Arimoto A."/>
            <person name="Ishii H."/>
            <person name="Satoh N."/>
            <person name="Nishiyama T."/>
            <person name="Hasebe M."/>
            <person name="Maruyama T."/>
            <person name="Minagawa J."/>
            <person name="Obokata J."/>
            <person name="Shigenobu S."/>
        </authorList>
    </citation>
    <scope>NUCLEOTIDE SEQUENCE [LARGE SCALE GENOMIC DNA]</scope>
</reference>
<accession>A0AAV4CXB3</accession>
<gene>
    <name evidence="1" type="ORF">PoB_006302800</name>
</gene>
<dbReference type="Proteomes" id="UP000735302">
    <property type="component" value="Unassembled WGS sequence"/>
</dbReference>
<dbReference type="EMBL" id="BLXT01007071">
    <property type="protein sequence ID" value="GFO36523.1"/>
    <property type="molecule type" value="Genomic_DNA"/>
</dbReference>
<keyword evidence="2" id="KW-1185">Reference proteome</keyword>
<comment type="caution">
    <text evidence="1">The sequence shown here is derived from an EMBL/GenBank/DDBJ whole genome shotgun (WGS) entry which is preliminary data.</text>
</comment>
<sequence>MNELPGQALHLGKTIFFPDPCAFLLVRREFNYILVWLYSRASNIRSRPSRVNLVWTLQTPVQPGPLGSLRAPFSYLFSALGIGECKVY</sequence>